<dbReference type="AlphaFoldDB" id="A0A410NZ78"/>
<dbReference type="EMBL" id="CP035093">
    <property type="protein sequence ID" value="QAT15218.1"/>
    <property type="molecule type" value="Genomic_DNA"/>
</dbReference>
<evidence type="ECO:0000259" key="1">
    <source>
        <dbReference type="Pfam" id="PF10074"/>
    </source>
</evidence>
<protein>
    <submittedName>
        <fullName evidence="2">DUF2285 domain-containing protein</fullName>
    </submittedName>
</protein>
<gene>
    <name evidence="2" type="ORF">EQG53_13150</name>
</gene>
<reference evidence="2 3" key="1">
    <citation type="submission" date="2019-01" db="EMBL/GenBank/DDBJ databases">
        <title>Brevundimonas diminuta Genome sequencing and assembly.</title>
        <authorList>
            <person name="Chen H."/>
        </authorList>
    </citation>
    <scope>NUCLEOTIDE SEQUENCE [LARGE SCALE GENOMIC DNA]</scope>
    <source>
        <strain evidence="3">ATCC(B) 19146</strain>
    </source>
</reference>
<accession>A0A410NZ78</accession>
<dbReference type="Proteomes" id="UP000287388">
    <property type="component" value="Chromosome"/>
</dbReference>
<dbReference type="Pfam" id="PF10074">
    <property type="entry name" value="RovC_DNA-bd"/>
    <property type="match status" value="1"/>
</dbReference>
<feature type="domain" description="T6SS Transcription factor RovC-like DNA binding" evidence="1">
    <location>
        <begin position="201"/>
        <end position="271"/>
    </location>
</feature>
<name>A0A410NZ78_BREDI</name>
<evidence type="ECO:0000313" key="3">
    <source>
        <dbReference type="Proteomes" id="UP000287388"/>
    </source>
</evidence>
<evidence type="ECO:0000313" key="2">
    <source>
        <dbReference type="EMBL" id="QAT15218.1"/>
    </source>
</evidence>
<sequence>MPRAVDRRPKGGACAKRGPIAVLPLGKSATPTIGCSSSTWRDGLGRRCVVGPTTRAASFRLSGLGWCGALRPYEYSRPKPKTDRRFGVGDFRGRRSPASVFWRADLDPAVLTVRAAPVAAADGDAFRLDRLPCRAIVRRFGGGREQIIIGEGVRSIRIEVREGSVLSGPVRLAYDLAGFVDLDIGLRVLGQLEALHRFDRLLPTLFRGEPRAHRWAMALRAWDGRRNGASQREIAIALFGPDRVTTDWSTGDDMRKRIVRLLRTGERLIAAAGPELLRRTAP</sequence>
<proteinExistence type="predicted"/>
<organism evidence="2 3">
    <name type="scientific">Brevundimonas diminuta</name>
    <name type="common">Pseudomonas diminuta</name>
    <dbReference type="NCBI Taxonomy" id="293"/>
    <lineage>
        <taxon>Bacteria</taxon>
        <taxon>Pseudomonadati</taxon>
        <taxon>Pseudomonadota</taxon>
        <taxon>Alphaproteobacteria</taxon>
        <taxon>Caulobacterales</taxon>
        <taxon>Caulobacteraceae</taxon>
        <taxon>Brevundimonas</taxon>
    </lineage>
</organism>
<dbReference type="InterPro" id="IPR018754">
    <property type="entry name" value="RovC-like_DNA-bd"/>
</dbReference>
<dbReference type="KEGG" id="bdm:EQG53_13150"/>